<keyword evidence="3 4" id="KW-0067">ATP-binding</keyword>
<dbReference type="InterPro" id="IPR027417">
    <property type="entry name" value="P-loop_NTPase"/>
</dbReference>
<evidence type="ECO:0000256" key="4">
    <source>
        <dbReference type="PROSITE-ProRule" id="PRU00289"/>
    </source>
</evidence>
<evidence type="ECO:0000256" key="2">
    <source>
        <dbReference type="ARBA" id="ARBA00022741"/>
    </source>
</evidence>
<evidence type="ECO:0000256" key="1">
    <source>
        <dbReference type="ARBA" id="ARBA00022737"/>
    </source>
</evidence>
<keyword evidence="1" id="KW-0677">Repeat</keyword>
<sequence>MVRVSSVAREGLRFAATPDVMEVAEAEALARALARWMPTDEAERLLNQRAAEARAGQDFLDALGIFDARTWDPRIGWSQVTPAERLRVPMGKSPGGQVAYLDIKEGAENGVGPHGSMTGQTGSGKSEHLRTLVLAWAARFPPETVQMLLGDFKGESAFAGLENLPHVQGIVSNLEKSSHKLDRFELVLRGELNRRQEILNRTGFTGVREYEAARAAGRDDLDPLGALILVLDEFSQLLELRPGMAKVMDEVARLGRSLWIHILNASQRQDVGKMSGMIAQQTYAIGLKVKNAGESRAAIGSARAWEEFKNAPQGSAFLVVDGEHSRYRSFYVSGPYTPPKMNASQRDRAEGQYLPVSRFTVDVAPLPDAIEDERLEEDEFETAVPADAPSLLTIMVDRCRAAGATRPRHKLWLPALDETTAMPIDEVVEEFHGRPWHEFSADAGLVVPYGREDDPLHHSQNVVGTRLVDAHLGIGGAPQAGKSTAVRTVLMAMVMAHSPQRVQFYGIDCGGGKLQSLAALPHCSGIAGHGDEERIRRIVSEVERILRFRKRNWATWGETGIDLTKFRALKFGPNPAPVPDDGHGDVFLVIDNIRVIQNEMTDLHDRINQLAEGALNFGIHLIIANDQWITVRAESKLSSKIELRMADSSDSKMGNREAAKQIPEEQKGRGLVRGGNHMLVAVPYLSRYADQPTEVAATEATAQAVAARWAELGYGRAPKLQQLPAEIGYLDLPAAPRGQLKIGIGEREMTTVGLDLRSTAHTLCVGTRGSGRTTFLQTVCAAIADGYAPYRDADPGDTRPVAQVVLFDSPGGDGALIDAIDARYRGVYASTLKDISEASQGLAQLVEQRRPPADLPPEQLRNWTPPPRPTWFIVVDDLNLLSQSGGLTPNAMIALTGAIETPRNLDMHVIAGTIGDNWYSKGKGNKVIQAMELGGVSVVILDGNKSEVIIDNVRPAARIPGRAELYNRRAGGQMMQIALPPGWTRPAEDHDR</sequence>
<feature type="domain" description="FtsK" evidence="6">
    <location>
        <begin position="95"/>
        <end position="296"/>
    </location>
</feature>
<keyword evidence="2 4" id="KW-0547">Nucleotide-binding</keyword>
<evidence type="ECO:0000313" key="7">
    <source>
        <dbReference type="EMBL" id="MCP9276475.1"/>
    </source>
</evidence>
<feature type="domain" description="FtsK" evidence="6">
    <location>
        <begin position="453"/>
        <end position="656"/>
    </location>
</feature>
<evidence type="ECO:0000256" key="5">
    <source>
        <dbReference type="SAM" id="MobiDB-lite"/>
    </source>
</evidence>
<gene>
    <name evidence="7" type="primary">eccCb</name>
    <name evidence="7" type="ORF">NM203_30235</name>
</gene>
<dbReference type="PROSITE" id="PS50901">
    <property type="entry name" value="FTSK"/>
    <property type="match status" value="2"/>
</dbReference>
<dbReference type="PANTHER" id="PTHR22683">
    <property type="entry name" value="SPORULATION PROTEIN RELATED"/>
    <property type="match status" value="1"/>
</dbReference>
<dbReference type="InterPro" id="IPR050206">
    <property type="entry name" value="FtsK/SpoIIIE/SftA"/>
</dbReference>
<evidence type="ECO:0000256" key="3">
    <source>
        <dbReference type="ARBA" id="ARBA00022840"/>
    </source>
</evidence>
<accession>A0ABT1MBE1</accession>
<dbReference type="EMBL" id="JANDBD010000017">
    <property type="protein sequence ID" value="MCP9276475.1"/>
    <property type="molecule type" value="Genomic_DNA"/>
</dbReference>
<dbReference type="Proteomes" id="UP001651690">
    <property type="component" value="Unassembled WGS sequence"/>
</dbReference>
<dbReference type="InterPro" id="IPR023837">
    <property type="entry name" value="EccCb-like_Actinobacteria"/>
</dbReference>
<dbReference type="NCBIfam" id="TIGR03925">
    <property type="entry name" value="T7SS_EccC_b"/>
    <property type="match status" value="1"/>
</dbReference>
<dbReference type="RefSeq" id="WP_255064515.1">
    <property type="nucleotide sequence ID" value="NZ_JANDBD010000017.1"/>
</dbReference>
<feature type="binding site" evidence="4">
    <location>
        <begin position="119"/>
        <end position="126"/>
    </location>
    <ligand>
        <name>ATP</name>
        <dbReference type="ChEBI" id="CHEBI:30616"/>
    </ligand>
</feature>
<dbReference type="PANTHER" id="PTHR22683:SF1">
    <property type="entry name" value="TYPE VII SECRETION SYSTEM PROTEIN ESSC"/>
    <property type="match status" value="1"/>
</dbReference>
<organism evidence="7 8">
    <name type="scientific">Mycolicibacterium arenosum</name>
    <dbReference type="NCBI Taxonomy" id="2952157"/>
    <lineage>
        <taxon>Bacteria</taxon>
        <taxon>Bacillati</taxon>
        <taxon>Actinomycetota</taxon>
        <taxon>Actinomycetes</taxon>
        <taxon>Mycobacteriales</taxon>
        <taxon>Mycobacteriaceae</taxon>
        <taxon>Mycolicibacterium</taxon>
    </lineage>
</organism>
<name>A0ABT1MBE1_9MYCO</name>
<dbReference type="Pfam" id="PF01580">
    <property type="entry name" value="FtsK_SpoIIIE"/>
    <property type="match status" value="2"/>
</dbReference>
<feature type="region of interest" description="Disordered" evidence="5">
    <location>
        <begin position="648"/>
        <end position="668"/>
    </location>
</feature>
<dbReference type="SUPFAM" id="SSF52540">
    <property type="entry name" value="P-loop containing nucleoside triphosphate hydrolases"/>
    <property type="match status" value="2"/>
</dbReference>
<reference evidence="7 8" key="1">
    <citation type="submission" date="2022-06" db="EMBL/GenBank/DDBJ databases">
        <title>Mycolicibacterium sp. CAU 1645 isolated from seawater.</title>
        <authorList>
            <person name="Kim W."/>
        </authorList>
    </citation>
    <scope>NUCLEOTIDE SEQUENCE [LARGE SCALE GENOMIC DNA]</scope>
    <source>
        <strain evidence="7 8">CAU 1645</strain>
    </source>
</reference>
<feature type="binding site" evidence="4">
    <location>
        <begin position="476"/>
        <end position="483"/>
    </location>
    <ligand>
        <name>ATP</name>
        <dbReference type="ChEBI" id="CHEBI:30616"/>
    </ligand>
</feature>
<comment type="caution">
    <text evidence="7">The sequence shown here is derived from an EMBL/GenBank/DDBJ whole genome shotgun (WGS) entry which is preliminary data.</text>
</comment>
<evidence type="ECO:0000259" key="6">
    <source>
        <dbReference type="PROSITE" id="PS50901"/>
    </source>
</evidence>
<keyword evidence="8" id="KW-1185">Reference proteome</keyword>
<dbReference type="InterPro" id="IPR002543">
    <property type="entry name" value="FtsK_dom"/>
</dbReference>
<dbReference type="Gene3D" id="3.40.50.300">
    <property type="entry name" value="P-loop containing nucleotide triphosphate hydrolases"/>
    <property type="match status" value="3"/>
</dbReference>
<proteinExistence type="predicted"/>
<protein>
    <submittedName>
        <fullName evidence="7">Type VII secretion protein EccCb</fullName>
    </submittedName>
</protein>
<evidence type="ECO:0000313" key="8">
    <source>
        <dbReference type="Proteomes" id="UP001651690"/>
    </source>
</evidence>